<evidence type="ECO:0000256" key="1">
    <source>
        <dbReference type="SAM" id="Phobius"/>
    </source>
</evidence>
<protein>
    <submittedName>
        <fullName evidence="2">Uncharacterized protein</fullName>
    </submittedName>
</protein>
<keyword evidence="1" id="KW-1133">Transmembrane helix</keyword>
<dbReference type="AlphaFoldDB" id="A0A956SG68"/>
<evidence type="ECO:0000313" key="3">
    <source>
        <dbReference type="Proteomes" id="UP000739538"/>
    </source>
</evidence>
<reference evidence="2" key="2">
    <citation type="journal article" date="2021" name="Microbiome">
        <title>Successional dynamics and alternative stable states in a saline activated sludge microbial community over 9 years.</title>
        <authorList>
            <person name="Wang Y."/>
            <person name="Ye J."/>
            <person name="Ju F."/>
            <person name="Liu L."/>
            <person name="Boyd J.A."/>
            <person name="Deng Y."/>
            <person name="Parks D.H."/>
            <person name="Jiang X."/>
            <person name="Yin X."/>
            <person name="Woodcroft B.J."/>
            <person name="Tyson G.W."/>
            <person name="Hugenholtz P."/>
            <person name="Polz M.F."/>
            <person name="Zhang T."/>
        </authorList>
    </citation>
    <scope>NUCLEOTIDE SEQUENCE</scope>
    <source>
        <strain evidence="2">HKST-UBA02</strain>
    </source>
</reference>
<evidence type="ECO:0000313" key="2">
    <source>
        <dbReference type="EMBL" id="MCA9759502.1"/>
    </source>
</evidence>
<sequence>ALAKLEDIKEETDFCLDFLASDAENAAVRRLPWNHVAGLAFPIILSAVCALVGASRASAMWIRDDRRLEIDPQEAVADSLPPGVPRASVRVVIRGKQTPEAERSNACGDPSGQSGFVVFDVAPPVDDRTRDLDLGYVFELVSGALPAGMEFPPFPVRSSWDAWPVMYEMNFVAPVLLHWEDGNEEPQDAFQFEVRIAAVDRGGNVGAYSAPIVVSDSGRGS</sequence>
<feature type="non-terminal residue" evidence="2">
    <location>
        <position position="1"/>
    </location>
</feature>
<comment type="caution">
    <text evidence="2">The sequence shown here is derived from an EMBL/GenBank/DDBJ whole genome shotgun (WGS) entry which is preliminary data.</text>
</comment>
<gene>
    <name evidence="2" type="ORF">KDA27_27150</name>
</gene>
<reference evidence="2" key="1">
    <citation type="submission" date="2020-04" db="EMBL/GenBank/DDBJ databases">
        <authorList>
            <person name="Zhang T."/>
        </authorList>
    </citation>
    <scope>NUCLEOTIDE SEQUENCE</scope>
    <source>
        <strain evidence="2">HKST-UBA02</strain>
    </source>
</reference>
<name>A0A956SG68_UNCEI</name>
<dbReference type="Proteomes" id="UP000739538">
    <property type="component" value="Unassembled WGS sequence"/>
</dbReference>
<keyword evidence="1" id="KW-0812">Transmembrane</keyword>
<proteinExistence type="predicted"/>
<dbReference type="EMBL" id="JAGQHS010000369">
    <property type="protein sequence ID" value="MCA9759502.1"/>
    <property type="molecule type" value="Genomic_DNA"/>
</dbReference>
<keyword evidence="1" id="KW-0472">Membrane</keyword>
<accession>A0A956SG68</accession>
<organism evidence="2 3">
    <name type="scientific">Eiseniibacteriota bacterium</name>
    <dbReference type="NCBI Taxonomy" id="2212470"/>
    <lineage>
        <taxon>Bacteria</taxon>
        <taxon>Candidatus Eiseniibacteriota</taxon>
    </lineage>
</organism>
<feature type="transmembrane region" description="Helical" evidence="1">
    <location>
        <begin position="39"/>
        <end position="59"/>
    </location>
</feature>